<evidence type="ECO:0000256" key="6">
    <source>
        <dbReference type="ARBA" id="ARBA00023134"/>
    </source>
</evidence>
<reference evidence="12 13" key="1">
    <citation type="submission" date="2019-12" db="EMBL/GenBank/DDBJ databases">
        <title>Snethiella sp. nov. sp. isolated from sea sand.</title>
        <authorList>
            <person name="Kim J."/>
            <person name="Jeong S.E."/>
            <person name="Jung H.S."/>
            <person name="Jeon C.O."/>
        </authorList>
    </citation>
    <scope>NUCLEOTIDE SEQUENCE [LARGE SCALE GENOMIC DNA]</scope>
    <source>
        <strain evidence="12 13">DP05</strain>
    </source>
</reference>
<evidence type="ECO:0000256" key="3">
    <source>
        <dbReference type="ARBA" id="ARBA00022517"/>
    </source>
</evidence>
<dbReference type="EMBL" id="WTUW01000002">
    <property type="protein sequence ID" value="MZR30977.1"/>
    <property type="molecule type" value="Genomic_DNA"/>
</dbReference>
<comment type="caution">
    <text evidence="12">The sequence shown here is derived from an EMBL/GenBank/DDBJ whole genome shotgun (WGS) entry which is preliminary data.</text>
</comment>
<accession>A0A6L8W9V4</accession>
<evidence type="ECO:0000256" key="4">
    <source>
        <dbReference type="ARBA" id="ARBA00022737"/>
    </source>
</evidence>
<dbReference type="SUPFAM" id="SSF52540">
    <property type="entry name" value="P-loop containing nucleoside triphosphate hydrolases"/>
    <property type="match status" value="2"/>
</dbReference>
<dbReference type="Pfam" id="PF14714">
    <property type="entry name" value="KH_dom-like"/>
    <property type="match status" value="1"/>
</dbReference>
<feature type="binding site" evidence="8">
    <location>
        <begin position="9"/>
        <end position="16"/>
    </location>
    <ligand>
        <name>GTP</name>
        <dbReference type="ChEBI" id="CHEBI:37565"/>
        <label>1</label>
    </ligand>
</feature>
<dbReference type="CDD" id="cd01894">
    <property type="entry name" value="EngA1"/>
    <property type="match status" value="1"/>
</dbReference>
<comment type="similarity">
    <text evidence="1 8 9 10">Belongs to the TRAFAC class TrmE-Era-EngA-EngB-Septin-like GTPase superfamily. EngA (Der) GTPase family.</text>
</comment>
<comment type="subunit">
    <text evidence="8">Associates with the 50S ribosomal subunit.</text>
</comment>
<organism evidence="12 13">
    <name type="scientific">Sneathiella litorea</name>
    <dbReference type="NCBI Taxonomy" id="2606216"/>
    <lineage>
        <taxon>Bacteria</taxon>
        <taxon>Pseudomonadati</taxon>
        <taxon>Pseudomonadota</taxon>
        <taxon>Alphaproteobacteria</taxon>
        <taxon>Sneathiellales</taxon>
        <taxon>Sneathiellaceae</taxon>
        <taxon>Sneathiella</taxon>
    </lineage>
</organism>
<feature type="binding site" evidence="8">
    <location>
        <begin position="56"/>
        <end position="60"/>
    </location>
    <ligand>
        <name>GTP</name>
        <dbReference type="ChEBI" id="CHEBI:37565"/>
        <label>1</label>
    </ligand>
</feature>
<dbReference type="PANTHER" id="PTHR43834:SF6">
    <property type="entry name" value="GTPASE DER"/>
    <property type="match status" value="1"/>
</dbReference>
<evidence type="ECO:0000256" key="5">
    <source>
        <dbReference type="ARBA" id="ARBA00022741"/>
    </source>
</evidence>
<keyword evidence="4 10" id="KW-0677">Repeat</keyword>
<feature type="binding site" evidence="8">
    <location>
        <begin position="296"/>
        <end position="299"/>
    </location>
    <ligand>
        <name>GTP</name>
        <dbReference type="ChEBI" id="CHEBI:37565"/>
        <label>2</label>
    </ligand>
</feature>
<feature type="binding site" evidence="8">
    <location>
        <begin position="231"/>
        <end position="235"/>
    </location>
    <ligand>
        <name>GTP</name>
        <dbReference type="ChEBI" id="CHEBI:37565"/>
        <label>2</label>
    </ligand>
</feature>
<gene>
    <name evidence="8" type="primary">der</name>
    <name evidence="12" type="ORF">GQE98_10060</name>
</gene>
<dbReference type="InterPro" id="IPR027417">
    <property type="entry name" value="P-loop_NTPase"/>
</dbReference>
<dbReference type="InterPro" id="IPR031166">
    <property type="entry name" value="G_ENGA"/>
</dbReference>
<evidence type="ECO:0000256" key="1">
    <source>
        <dbReference type="ARBA" id="ARBA00008279"/>
    </source>
</evidence>
<dbReference type="PRINTS" id="PR00326">
    <property type="entry name" value="GTP1OBG"/>
</dbReference>
<evidence type="ECO:0000259" key="11">
    <source>
        <dbReference type="PROSITE" id="PS51712"/>
    </source>
</evidence>
<keyword evidence="5 8" id="KW-0547">Nucleotide-binding</keyword>
<dbReference type="PROSITE" id="PS51712">
    <property type="entry name" value="G_ENGA"/>
    <property type="match status" value="2"/>
</dbReference>
<dbReference type="Proteomes" id="UP000476030">
    <property type="component" value="Unassembled WGS sequence"/>
</dbReference>
<dbReference type="GO" id="GO:0005525">
    <property type="term" value="F:GTP binding"/>
    <property type="evidence" value="ECO:0007669"/>
    <property type="project" value="UniProtKB-UniRule"/>
</dbReference>
<dbReference type="FunFam" id="3.40.50.300:FF:000057">
    <property type="entry name" value="GTPase Der"/>
    <property type="match status" value="1"/>
</dbReference>
<proteinExistence type="inferred from homology"/>
<dbReference type="Gene3D" id="3.30.300.20">
    <property type="match status" value="1"/>
</dbReference>
<dbReference type="PIRSF" id="PIRSF006485">
    <property type="entry name" value="GTP-binding_EngA"/>
    <property type="match status" value="1"/>
</dbReference>
<evidence type="ECO:0000256" key="9">
    <source>
        <dbReference type="PROSITE-ProRule" id="PRU01049"/>
    </source>
</evidence>
<evidence type="ECO:0000256" key="10">
    <source>
        <dbReference type="RuleBase" id="RU004481"/>
    </source>
</evidence>
<evidence type="ECO:0000256" key="8">
    <source>
        <dbReference type="HAMAP-Rule" id="MF_00195"/>
    </source>
</evidence>
<keyword evidence="3 8" id="KW-0690">Ribosome biogenesis</keyword>
<feature type="domain" description="EngA-type G" evidence="11">
    <location>
        <begin position="178"/>
        <end position="353"/>
    </location>
</feature>
<evidence type="ECO:0000313" key="12">
    <source>
        <dbReference type="EMBL" id="MZR30977.1"/>
    </source>
</evidence>
<sequence length="445" mass="49421">MSFTVAIIGRPNVGKSTLFNRLVGKKLALVDDTPGVTRDRREGEASISSLNFRVIDTAGLEERFDDSLEGRMRRQTEIALAEADVALMLIDARTGITPLDKHFAGWLRKSETPVILVANKCEGKAGMPGLMESFSLGLGEPVALSAEHGEGMAELFDVLLPFEKQDGEGDEDDEEKPLQLAIVGRPNAGKSTLVNHLIGEDRMLTGPEAGVTRDAIAVEWNYEGRAIKLVDTAGLRKKARVQKKLEKLSVADSLRVIRMAEVVVLMVDAEETFEKQDLTIAAHVIEEGRALVIAVNKWDTVKDRQGTLKLIRDRLSISLPQVRGVPVITLSALSGRGVEKLIPAVLEVYELWNTRISTARLNRWLEIMLEQHPPPMAKGRRLKVRYMTQVKARPPTFSLFMSSRGELPESYIRYLINGLREDFKLPAVPIRLFPRTGKNPYADKG</sequence>
<dbReference type="NCBIfam" id="TIGR00231">
    <property type="entry name" value="small_GTP"/>
    <property type="match status" value="2"/>
</dbReference>
<dbReference type="AlphaFoldDB" id="A0A6L8W9V4"/>
<dbReference type="PANTHER" id="PTHR43834">
    <property type="entry name" value="GTPASE DER"/>
    <property type="match status" value="1"/>
</dbReference>
<feature type="binding site" evidence="8">
    <location>
        <begin position="119"/>
        <end position="122"/>
    </location>
    <ligand>
        <name>GTP</name>
        <dbReference type="ChEBI" id="CHEBI:37565"/>
        <label>1</label>
    </ligand>
</feature>
<protein>
    <recommendedName>
        <fullName evidence="2 8">GTPase Der</fullName>
    </recommendedName>
    <alternativeName>
        <fullName evidence="7 8">GTP-binding protein EngA</fullName>
    </alternativeName>
</protein>
<name>A0A6L8W9V4_9PROT</name>
<evidence type="ECO:0000256" key="2">
    <source>
        <dbReference type="ARBA" id="ARBA00020953"/>
    </source>
</evidence>
<dbReference type="InterPro" id="IPR016484">
    <property type="entry name" value="GTPase_Der"/>
</dbReference>
<dbReference type="Gene3D" id="3.40.50.300">
    <property type="entry name" value="P-loop containing nucleotide triphosphate hydrolases"/>
    <property type="match status" value="2"/>
</dbReference>
<feature type="binding site" evidence="8">
    <location>
        <begin position="184"/>
        <end position="191"/>
    </location>
    <ligand>
        <name>GTP</name>
        <dbReference type="ChEBI" id="CHEBI:37565"/>
        <label>2</label>
    </ligand>
</feature>
<dbReference type="InterPro" id="IPR005225">
    <property type="entry name" value="Small_GTP-bd"/>
</dbReference>
<dbReference type="RefSeq" id="WP_161315516.1">
    <property type="nucleotide sequence ID" value="NZ_WTUW01000002.1"/>
</dbReference>
<keyword evidence="13" id="KW-1185">Reference proteome</keyword>
<feature type="domain" description="EngA-type G" evidence="11">
    <location>
        <begin position="3"/>
        <end position="167"/>
    </location>
</feature>
<comment type="function">
    <text evidence="8 10">GTPase that plays an essential role in the late steps of ribosome biogenesis.</text>
</comment>
<dbReference type="InterPro" id="IPR032859">
    <property type="entry name" value="KH_dom-like"/>
</dbReference>
<dbReference type="FunFam" id="3.40.50.300:FF:000040">
    <property type="entry name" value="GTPase Der"/>
    <property type="match status" value="1"/>
</dbReference>
<dbReference type="InterPro" id="IPR015946">
    <property type="entry name" value="KH_dom-like_a/b"/>
</dbReference>
<dbReference type="CDD" id="cd01895">
    <property type="entry name" value="EngA2"/>
    <property type="match status" value="1"/>
</dbReference>
<evidence type="ECO:0000313" key="13">
    <source>
        <dbReference type="Proteomes" id="UP000476030"/>
    </source>
</evidence>
<keyword evidence="6 8" id="KW-0342">GTP-binding</keyword>
<evidence type="ECO:0000256" key="7">
    <source>
        <dbReference type="ARBA" id="ARBA00032345"/>
    </source>
</evidence>
<dbReference type="FunFam" id="3.30.300.20:FF:000004">
    <property type="entry name" value="GTPase Der"/>
    <property type="match status" value="1"/>
</dbReference>
<dbReference type="GO" id="GO:0042254">
    <property type="term" value="P:ribosome biogenesis"/>
    <property type="evidence" value="ECO:0007669"/>
    <property type="project" value="UniProtKB-KW"/>
</dbReference>
<dbReference type="HAMAP" id="MF_00195">
    <property type="entry name" value="GTPase_Der"/>
    <property type="match status" value="1"/>
</dbReference>
<dbReference type="NCBIfam" id="TIGR03594">
    <property type="entry name" value="GTPase_EngA"/>
    <property type="match status" value="1"/>
</dbReference>
<dbReference type="InterPro" id="IPR006073">
    <property type="entry name" value="GTP-bd"/>
</dbReference>
<dbReference type="Pfam" id="PF01926">
    <property type="entry name" value="MMR_HSR1"/>
    <property type="match status" value="2"/>
</dbReference>